<dbReference type="Proteomes" id="UP001586593">
    <property type="component" value="Unassembled WGS sequence"/>
</dbReference>
<organism evidence="2 3">
    <name type="scientific">Phialemonium thermophilum</name>
    <dbReference type="NCBI Taxonomy" id="223376"/>
    <lineage>
        <taxon>Eukaryota</taxon>
        <taxon>Fungi</taxon>
        <taxon>Dikarya</taxon>
        <taxon>Ascomycota</taxon>
        <taxon>Pezizomycotina</taxon>
        <taxon>Sordariomycetes</taxon>
        <taxon>Sordariomycetidae</taxon>
        <taxon>Cephalothecales</taxon>
        <taxon>Cephalothecaceae</taxon>
        <taxon>Phialemonium</taxon>
    </lineage>
</organism>
<evidence type="ECO:0000313" key="2">
    <source>
        <dbReference type="EMBL" id="KAL1835293.1"/>
    </source>
</evidence>
<gene>
    <name evidence="2" type="ORF">VTK73DRAFT_5822</name>
</gene>
<accession>A0ABR3V200</accession>
<proteinExistence type="predicted"/>
<evidence type="ECO:0000256" key="1">
    <source>
        <dbReference type="SAM" id="MobiDB-lite"/>
    </source>
</evidence>
<evidence type="ECO:0000313" key="3">
    <source>
        <dbReference type="Proteomes" id="UP001586593"/>
    </source>
</evidence>
<name>A0ABR3V200_9PEZI</name>
<reference evidence="2 3" key="1">
    <citation type="journal article" date="2024" name="Commun. Biol.">
        <title>Comparative genomic analysis of thermophilic fungi reveals convergent evolutionary adaptations and gene losses.</title>
        <authorList>
            <person name="Steindorff A.S."/>
            <person name="Aguilar-Pontes M.V."/>
            <person name="Robinson A.J."/>
            <person name="Andreopoulos B."/>
            <person name="LaButti K."/>
            <person name="Kuo A."/>
            <person name="Mondo S."/>
            <person name="Riley R."/>
            <person name="Otillar R."/>
            <person name="Haridas S."/>
            <person name="Lipzen A."/>
            <person name="Grimwood J."/>
            <person name="Schmutz J."/>
            <person name="Clum A."/>
            <person name="Reid I.D."/>
            <person name="Moisan M.C."/>
            <person name="Butler G."/>
            <person name="Nguyen T.T.M."/>
            <person name="Dewar K."/>
            <person name="Conant G."/>
            <person name="Drula E."/>
            <person name="Henrissat B."/>
            <person name="Hansel C."/>
            <person name="Singer S."/>
            <person name="Hutchinson M.I."/>
            <person name="de Vries R.P."/>
            <person name="Natvig D.O."/>
            <person name="Powell A.J."/>
            <person name="Tsang A."/>
            <person name="Grigoriev I.V."/>
        </authorList>
    </citation>
    <scope>NUCLEOTIDE SEQUENCE [LARGE SCALE GENOMIC DNA]</scope>
    <source>
        <strain evidence="2 3">ATCC 24622</strain>
    </source>
</reference>
<protein>
    <submittedName>
        <fullName evidence="2">Uncharacterized protein</fullName>
    </submittedName>
</protein>
<feature type="region of interest" description="Disordered" evidence="1">
    <location>
        <begin position="44"/>
        <end position="87"/>
    </location>
</feature>
<dbReference type="EMBL" id="JAZHXJ010003259">
    <property type="protein sequence ID" value="KAL1835293.1"/>
    <property type="molecule type" value="Genomic_DNA"/>
</dbReference>
<keyword evidence="3" id="KW-1185">Reference proteome</keyword>
<comment type="caution">
    <text evidence="2">The sequence shown here is derived from an EMBL/GenBank/DDBJ whole genome shotgun (WGS) entry which is preliminary data.</text>
</comment>
<sequence>MTLSLPPFVCVESPSALRIRPIPRRPGSTLARLFLDSSRVPSGLLRSAAHDPHSPASWSTSEDDHAWPQPPSRRSAVCRGPELFGPS</sequence>